<accession>A0AC60P4P4</accession>
<name>A0AC60P4P4_IXOPE</name>
<dbReference type="EMBL" id="JABSTQ010011185">
    <property type="protein sequence ID" value="KAG0414360.1"/>
    <property type="molecule type" value="Genomic_DNA"/>
</dbReference>
<gene>
    <name evidence="1" type="ORF">HPB47_008489</name>
</gene>
<protein>
    <submittedName>
        <fullName evidence="1">Uncharacterized protein</fullName>
    </submittedName>
</protein>
<proteinExistence type="predicted"/>
<evidence type="ECO:0000313" key="1">
    <source>
        <dbReference type="EMBL" id="KAG0414360.1"/>
    </source>
</evidence>
<evidence type="ECO:0000313" key="2">
    <source>
        <dbReference type="Proteomes" id="UP000805193"/>
    </source>
</evidence>
<reference evidence="1 2" key="1">
    <citation type="journal article" date="2020" name="Cell">
        <title>Large-Scale Comparative Analyses of Tick Genomes Elucidate Their Genetic Diversity and Vector Capacities.</title>
        <authorList>
            <consortium name="Tick Genome and Microbiome Consortium (TIGMIC)"/>
            <person name="Jia N."/>
            <person name="Wang J."/>
            <person name="Shi W."/>
            <person name="Du L."/>
            <person name="Sun Y."/>
            <person name="Zhan W."/>
            <person name="Jiang J.F."/>
            <person name="Wang Q."/>
            <person name="Zhang B."/>
            <person name="Ji P."/>
            <person name="Bell-Sakyi L."/>
            <person name="Cui X.M."/>
            <person name="Yuan T.T."/>
            <person name="Jiang B.G."/>
            <person name="Yang W.F."/>
            <person name="Lam T.T."/>
            <person name="Chang Q.C."/>
            <person name="Ding S.J."/>
            <person name="Wang X.J."/>
            <person name="Zhu J.G."/>
            <person name="Ruan X.D."/>
            <person name="Zhao L."/>
            <person name="Wei J.T."/>
            <person name="Ye R.Z."/>
            <person name="Que T.C."/>
            <person name="Du C.H."/>
            <person name="Zhou Y.H."/>
            <person name="Cheng J.X."/>
            <person name="Dai P.F."/>
            <person name="Guo W.B."/>
            <person name="Han X.H."/>
            <person name="Huang E.J."/>
            <person name="Li L.F."/>
            <person name="Wei W."/>
            <person name="Gao Y.C."/>
            <person name="Liu J.Z."/>
            <person name="Shao H.Z."/>
            <person name="Wang X."/>
            <person name="Wang C.C."/>
            <person name="Yang T.C."/>
            <person name="Huo Q.B."/>
            <person name="Li W."/>
            <person name="Chen H.Y."/>
            <person name="Chen S.E."/>
            <person name="Zhou L.G."/>
            <person name="Ni X.B."/>
            <person name="Tian J.H."/>
            <person name="Sheng Y."/>
            <person name="Liu T."/>
            <person name="Pan Y.S."/>
            <person name="Xia L.Y."/>
            <person name="Li J."/>
            <person name="Zhao F."/>
            <person name="Cao W.C."/>
        </authorList>
    </citation>
    <scope>NUCLEOTIDE SEQUENCE [LARGE SCALE GENOMIC DNA]</scope>
    <source>
        <strain evidence="1">Iper-2018</strain>
    </source>
</reference>
<organism evidence="1 2">
    <name type="scientific">Ixodes persulcatus</name>
    <name type="common">Taiga tick</name>
    <dbReference type="NCBI Taxonomy" id="34615"/>
    <lineage>
        <taxon>Eukaryota</taxon>
        <taxon>Metazoa</taxon>
        <taxon>Ecdysozoa</taxon>
        <taxon>Arthropoda</taxon>
        <taxon>Chelicerata</taxon>
        <taxon>Arachnida</taxon>
        <taxon>Acari</taxon>
        <taxon>Parasitiformes</taxon>
        <taxon>Ixodida</taxon>
        <taxon>Ixodoidea</taxon>
        <taxon>Ixodidae</taxon>
        <taxon>Ixodinae</taxon>
        <taxon>Ixodes</taxon>
    </lineage>
</organism>
<dbReference type="Proteomes" id="UP000805193">
    <property type="component" value="Unassembled WGS sequence"/>
</dbReference>
<keyword evidence="2" id="KW-1185">Reference proteome</keyword>
<comment type="caution">
    <text evidence="1">The sequence shown here is derived from an EMBL/GenBank/DDBJ whole genome shotgun (WGS) entry which is preliminary data.</text>
</comment>
<sequence>MQPYPGPCNQRTIKLPSSVFLLPQDVRPKGSSPQGPKGSAGEARSHPVALPSRPLLPWMQVMYRGRLDNRDLSPGATAASVKRIQRKHRLLPAVLVDVSAAAAAYYAAAAYRWQHREGALLLCKETAVEPLFFHQPTHLIPWGDERSKQTTGSAARHSTLAPSQKQQEQDQRKELRSLQQQQQHGQDWDHEGTSPYQDDSTGANGQGDGDAPLPGNATASVGVEGPDVLLEEQDEVVALLVQVNERHEKQLAFERVLQERDGFWRKRRVTLGASSSDSIDVIVDASLWRSVSDKVAYNSEKSPSPVPTPQLKQAEHEKEYLEILDSVKGTPSEKRLASQFIARFFKSFPHLAEKAIDAQLDLCEDADVAIRKQAIKDLPSFCKDSKEYVAKIADVLAQLLLTEDNTELLVIHHSLVTLVKLDTKGTLGGVFSQIVAGEDLVRERAIKFLCAKLPLLSAEVLTKELEEYLFQECCKVMQDVTGQEFSSLMTLLSGLRLAKTIPGQQALVDLAAEQADLGKKATPGATAQDPSTQAETLAKLVQCIRQALPFFSPYVSSAKFVGHLCQQVVPGLGQLPSEEEALELLKLLAEMAPFASGLEEQDACLELVFLKLLEFMPLPPAGEDTENAGEQPALQLSHVECLMYTFHQLAKRSPEFLTGESSAERLRDFKLRLQYLARGVQGYIKKLRTALQGKRPTELKTDENKLKVAALKTTSNINILIRDLFHVPPSFKAAISLSWKPSTNAERPAVPTPEVALATPAAAGSAAARSEKRRIEFPEGAPTPAKSAKKPVVSGKNERELYSPPGGKYSTKVQSFQGVPTNARGGVAGRGGSTRFRGFNRGWRGRIYS</sequence>